<protein>
    <submittedName>
        <fullName evidence="4">Foldase protein PrsA</fullName>
    </submittedName>
</protein>
<dbReference type="InterPro" id="IPR000297">
    <property type="entry name" value="PPIase_PpiC"/>
</dbReference>
<evidence type="ECO:0000256" key="2">
    <source>
        <dbReference type="SAM" id="Phobius"/>
    </source>
</evidence>
<dbReference type="EMBL" id="CP012333">
    <property type="protein sequence ID" value="AKU99553.1"/>
    <property type="molecule type" value="Genomic_DNA"/>
</dbReference>
<organism evidence="4 5">
    <name type="scientific">Labilithrix luteola</name>
    <dbReference type="NCBI Taxonomy" id="1391654"/>
    <lineage>
        <taxon>Bacteria</taxon>
        <taxon>Pseudomonadati</taxon>
        <taxon>Myxococcota</taxon>
        <taxon>Polyangia</taxon>
        <taxon>Polyangiales</taxon>
        <taxon>Labilitrichaceae</taxon>
        <taxon>Labilithrix</taxon>
    </lineage>
</organism>
<dbReference type="STRING" id="1391654.AKJ09_06217"/>
<evidence type="ECO:0000256" key="1">
    <source>
        <dbReference type="PROSITE-ProRule" id="PRU00278"/>
    </source>
</evidence>
<dbReference type="Pfam" id="PF13624">
    <property type="entry name" value="SurA_N_3"/>
    <property type="match status" value="1"/>
</dbReference>
<dbReference type="Pfam" id="PF13145">
    <property type="entry name" value="Rotamase_2"/>
    <property type="match status" value="1"/>
</dbReference>
<dbReference type="Proteomes" id="UP000064967">
    <property type="component" value="Chromosome"/>
</dbReference>
<reference evidence="4 5" key="1">
    <citation type="submission" date="2015-08" db="EMBL/GenBank/DDBJ databases">
        <authorList>
            <person name="Babu N.S."/>
            <person name="Beckwith C.J."/>
            <person name="Beseler K.G."/>
            <person name="Brison A."/>
            <person name="Carone J.V."/>
            <person name="Caskin T.P."/>
            <person name="Diamond M."/>
            <person name="Durham M.E."/>
            <person name="Foxe J.M."/>
            <person name="Go M."/>
            <person name="Henderson B.A."/>
            <person name="Jones I.B."/>
            <person name="McGettigan J.A."/>
            <person name="Micheletti S.J."/>
            <person name="Nasrallah M.E."/>
            <person name="Ortiz D."/>
            <person name="Piller C.R."/>
            <person name="Privatt S.R."/>
            <person name="Schneider S.L."/>
            <person name="Sharp S."/>
            <person name="Smith T.C."/>
            <person name="Stanton J.D."/>
            <person name="Ullery H.E."/>
            <person name="Wilson R.J."/>
            <person name="Serrano M.G."/>
            <person name="Buck G."/>
            <person name="Lee V."/>
            <person name="Wang Y."/>
            <person name="Carvalho R."/>
            <person name="Voegtly L."/>
            <person name="Shi R."/>
            <person name="Duckworth R."/>
            <person name="Johnson A."/>
            <person name="Loviza R."/>
            <person name="Walstead R."/>
            <person name="Shah Z."/>
            <person name="Kiflezghi M."/>
            <person name="Wade K."/>
            <person name="Ball S.L."/>
            <person name="Bradley K.W."/>
            <person name="Asai D.J."/>
            <person name="Bowman C.A."/>
            <person name="Russell D.A."/>
            <person name="Pope W.H."/>
            <person name="Jacobs-Sera D."/>
            <person name="Hendrix R.W."/>
            <person name="Hatfull G.F."/>
        </authorList>
    </citation>
    <scope>NUCLEOTIDE SEQUENCE [LARGE SCALE GENOMIC DNA]</scope>
    <source>
        <strain evidence="4 5">DSM 27648</strain>
    </source>
</reference>
<dbReference type="GO" id="GO:0003755">
    <property type="term" value="F:peptidyl-prolyl cis-trans isomerase activity"/>
    <property type="evidence" value="ECO:0007669"/>
    <property type="project" value="UniProtKB-KW"/>
</dbReference>
<evidence type="ECO:0000313" key="4">
    <source>
        <dbReference type="EMBL" id="AKU99553.1"/>
    </source>
</evidence>
<keyword evidence="2" id="KW-1133">Transmembrane helix</keyword>
<dbReference type="SUPFAM" id="SSF54534">
    <property type="entry name" value="FKBP-like"/>
    <property type="match status" value="1"/>
</dbReference>
<dbReference type="PATRIC" id="fig|1391654.3.peg.6302"/>
<accession>A0A0K1Q196</accession>
<feature type="transmembrane region" description="Helical" evidence="2">
    <location>
        <begin position="12"/>
        <end position="30"/>
    </location>
</feature>
<dbReference type="Gene3D" id="3.10.50.40">
    <property type="match status" value="2"/>
</dbReference>
<dbReference type="InterPro" id="IPR046357">
    <property type="entry name" value="PPIase_dom_sf"/>
</dbReference>
<dbReference type="KEGG" id="llu:AKJ09_06217"/>
<evidence type="ECO:0000259" key="3">
    <source>
        <dbReference type="PROSITE" id="PS50198"/>
    </source>
</evidence>
<name>A0A0K1Q196_9BACT</name>
<evidence type="ECO:0000313" key="5">
    <source>
        <dbReference type="Proteomes" id="UP000064967"/>
    </source>
</evidence>
<gene>
    <name evidence="4" type="ORF">AKJ09_06217</name>
</gene>
<dbReference type="Pfam" id="PF13616">
    <property type="entry name" value="Rotamase_3"/>
    <property type="match status" value="1"/>
</dbReference>
<dbReference type="PANTHER" id="PTHR47245">
    <property type="entry name" value="PEPTIDYLPROLYL ISOMERASE"/>
    <property type="match status" value="1"/>
</dbReference>
<dbReference type="InterPro" id="IPR050245">
    <property type="entry name" value="PrsA_foldase"/>
</dbReference>
<keyword evidence="2" id="KW-0812">Transmembrane</keyword>
<dbReference type="RefSeq" id="WP_146650992.1">
    <property type="nucleotide sequence ID" value="NZ_CP012333.1"/>
</dbReference>
<keyword evidence="1" id="KW-0413">Isomerase</keyword>
<dbReference type="PANTHER" id="PTHR47245:SF2">
    <property type="entry name" value="PEPTIDYL-PROLYL CIS-TRANS ISOMERASE HP_0175-RELATED"/>
    <property type="match status" value="1"/>
</dbReference>
<keyword evidence="5" id="KW-1185">Reference proteome</keyword>
<dbReference type="InterPro" id="IPR027304">
    <property type="entry name" value="Trigger_fact/SurA_dom_sf"/>
</dbReference>
<feature type="domain" description="PpiC" evidence="3">
    <location>
        <begin position="247"/>
        <end position="349"/>
    </location>
</feature>
<dbReference type="AlphaFoldDB" id="A0A0K1Q196"/>
<dbReference type="PROSITE" id="PS50198">
    <property type="entry name" value="PPIC_PPIASE_2"/>
    <property type="match status" value="1"/>
</dbReference>
<keyword evidence="2" id="KW-0472">Membrane</keyword>
<dbReference type="OrthoDB" id="9812372at2"/>
<dbReference type="SUPFAM" id="SSF109998">
    <property type="entry name" value="Triger factor/SurA peptide-binding domain-like"/>
    <property type="match status" value="1"/>
</dbReference>
<keyword evidence="1" id="KW-0697">Rotamase</keyword>
<proteinExistence type="predicted"/>
<sequence length="557" mass="61164">MLDFFRQKNLTSVVYGTIVVGMIMVFVLGFNPSAGKKLSPVNESCAAKVKGSCIEPKAHRAAYRLIFSRGTGGMKQATASRIVLEGLIERELLVDEAERLGLTVSEDEITDSIFHGNVRLSLPADNVQMQRGLGIDDGKVIVPFKDPKTKTFDMKTYERLVKQITGRSPNEFRDWQTRELLAAKMRDLVRAPVRVADDEAFDRYQVERTNATVSYAVVRRNWLEKYAISSDQKDIDAWAKDKANLGEIKVPVRHILVKFPGEKDEDKAAAKAKAEGLLERVKKGEDFAKLAKEFSDDPGSKEKGGQYPGEMVEQFVEPFKVAVASVKPGELVPNLVETQFGYHIIKRDEATKEDIAKAYKNSKSLELSKNVAQKIAADIKAGKTGDEAVKAAIAQYGVVKPAAPKPAGKTEAGDASAEAATTYTAETDPERPQFLTSSAFNRGGEPIPAITAEAAENVSKFAFSAKPSDVSEPIRTDDGFLLVQLKDRKPATREEFDKERDQYKAGLLAAKQAEALAFYVKRLREASKSEIKVDDNNIFGAKSDAGASSQEDDDEGP</sequence>